<evidence type="ECO:0000256" key="6">
    <source>
        <dbReference type="ARBA" id="ARBA00023002"/>
    </source>
</evidence>
<evidence type="ECO:0000313" key="13">
    <source>
        <dbReference type="Proteomes" id="UP000623467"/>
    </source>
</evidence>
<feature type="binding site" description="axial binding residue" evidence="9">
    <location>
        <position position="439"/>
    </location>
    <ligand>
        <name>heme</name>
        <dbReference type="ChEBI" id="CHEBI:30413"/>
    </ligand>
    <ligandPart>
        <name>Fe</name>
        <dbReference type="ChEBI" id="CHEBI:18248"/>
    </ligandPart>
</feature>
<keyword evidence="8 10" id="KW-0503">Monooxygenase</keyword>
<keyword evidence="4 9" id="KW-0349">Heme</keyword>
<dbReference type="PANTHER" id="PTHR46300">
    <property type="entry name" value="P450, PUTATIVE (EUROFUNG)-RELATED-RELATED"/>
    <property type="match status" value="1"/>
</dbReference>
<dbReference type="OrthoDB" id="2789670at2759"/>
<evidence type="ECO:0000256" key="3">
    <source>
        <dbReference type="ARBA" id="ARBA00010617"/>
    </source>
</evidence>
<evidence type="ECO:0000256" key="11">
    <source>
        <dbReference type="SAM" id="Phobius"/>
    </source>
</evidence>
<dbReference type="InterPro" id="IPR001128">
    <property type="entry name" value="Cyt_P450"/>
</dbReference>
<dbReference type="GO" id="GO:0004497">
    <property type="term" value="F:monooxygenase activity"/>
    <property type="evidence" value="ECO:0007669"/>
    <property type="project" value="UniProtKB-KW"/>
</dbReference>
<dbReference type="Proteomes" id="UP000623467">
    <property type="component" value="Unassembled WGS sequence"/>
</dbReference>
<dbReference type="Gene3D" id="1.10.630.10">
    <property type="entry name" value="Cytochrome P450"/>
    <property type="match status" value="1"/>
</dbReference>
<comment type="pathway">
    <text evidence="2">Secondary metabolite biosynthesis.</text>
</comment>
<comment type="cofactor">
    <cofactor evidence="1 9">
        <name>heme</name>
        <dbReference type="ChEBI" id="CHEBI:30413"/>
    </cofactor>
</comment>
<dbReference type="PROSITE" id="PS00086">
    <property type="entry name" value="CYTOCHROME_P450"/>
    <property type="match status" value="1"/>
</dbReference>
<comment type="similarity">
    <text evidence="3 10">Belongs to the cytochrome P450 family.</text>
</comment>
<dbReference type="CDD" id="cd11065">
    <property type="entry name" value="CYP64-like"/>
    <property type="match status" value="1"/>
</dbReference>
<dbReference type="GO" id="GO:0016705">
    <property type="term" value="F:oxidoreductase activity, acting on paired donors, with incorporation or reduction of molecular oxygen"/>
    <property type="evidence" value="ECO:0007669"/>
    <property type="project" value="InterPro"/>
</dbReference>
<feature type="transmembrane region" description="Helical" evidence="11">
    <location>
        <begin position="6"/>
        <end position="23"/>
    </location>
</feature>
<sequence length="511" mass="57741">MTSADYLPAFAVSAILLAVVGLLQRQKATSRLPFPPGPKPRFLVGNLFDIPSEMPWITYTEWGKQYGDVVHTQVFGQHILILNSIKAATELLEKRTTIYSDRPSIPIVSLMGWDFSFVLMPYSEKWRERRRLFHQHFRRDAIPAYHPVYLKKIRDLLRGLLSTPEEFATHTKTMAAAIILDTMYGHDIKATRDRFVHLTEEAGKRLAESMLPGACIVNTLPFLRHFPSWFPGCSFHKFAQDTRDLVDEMKSAPFDFVKQNMQNGAARPSVLRELLERNDTHSSSREQEEVMKDVAGIAYAAAVDTTTATLIVFIMVMAMNPEVAKKAQNELDTVVGLGFLPGFEHRSALPYCEAVFREVFRWRPILPFAVPHATSDDDIYEGYFIPKGTMVIPNVWAMVHNESMYPNPDRFDPERFLNADGQLNADDQILAFGFGRRACAGRYAADATVWATIVSVLSTFDIAKAKDETGKEIEIEPVFADGAVSHLNPFKCSISPRNDMIKQLITNMTNV</sequence>
<dbReference type="PRINTS" id="PR00463">
    <property type="entry name" value="EP450I"/>
</dbReference>
<organism evidence="12 13">
    <name type="scientific">Mycena sanguinolenta</name>
    <dbReference type="NCBI Taxonomy" id="230812"/>
    <lineage>
        <taxon>Eukaryota</taxon>
        <taxon>Fungi</taxon>
        <taxon>Dikarya</taxon>
        <taxon>Basidiomycota</taxon>
        <taxon>Agaricomycotina</taxon>
        <taxon>Agaricomycetes</taxon>
        <taxon>Agaricomycetidae</taxon>
        <taxon>Agaricales</taxon>
        <taxon>Marasmiineae</taxon>
        <taxon>Mycenaceae</taxon>
        <taxon>Mycena</taxon>
    </lineage>
</organism>
<dbReference type="SUPFAM" id="SSF48264">
    <property type="entry name" value="Cytochrome P450"/>
    <property type="match status" value="1"/>
</dbReference>
<dbReference type="InterPro" id="IPR050364">
    <property type="entry name" value="Cytochrome_P450_fung"/>
</dbReference>
<feature type="transmembrane region" description="Helical" evidence="11">
    <location>
        <begin position="294"/>
        <end position="319"/>
    </location>
</feature>
<keyword evidence="11" id="KW-0812">Transmembrane</keyword>
<dbReference type="EMBL" id="JACAZH010000017">
    <property type="protein sequence ID" value="KAF7348384.1"/>
    <property type="molecule type" value="Genomic_DNA"/>
</dbReference>
<comment type="caution">
    <text evidence="12">The sequence shown here is derived from an EMBL/GenBank/DDBJ whole genome shotgun (WGS) entry which is preliminary data.</text>
</comment>
<evidence type="ECO:0000256" key="4">
    <source>
        <dbReference type="ARBA" id="ARBA00022617"/>
    </source>
</evidence>
<keyword evidence="6 10" id="KW-0560">Oxidoreductase</keyword>
<evidence type="ECO:0000256" key="2">
    <source>
        <dbReference type="ARBA" id="ARBA00005179"/>
    </source>
</evidence>
<name>A0A8H7CS82_9AGAR</name>
<evidence type="ECO:0000256" key="8">
    <source>
        <dbReference type="ARBA" id="ARBA00023033"/>
    </source>
</evidence>
<proteinExistence type="inferred from homology"/>
<dbReference type="PANTHER" id="PTHR46300:SF7">
    <property type="entry name" value="P450, PUTATIVE (EUROFUNG)-RELATED"/>
    <property type="match status" value="1"/>
</dbReference>
<reference evidence="12" key="1">
    <citation type="submission" date="2020-05" db="EMBL/GenBank/DDBJ databases">
        <title>Mycena genomes resolve the evolution of fungal bioluminescence.</title>
        <authorList>
            <person name="Tsai I.J."/>
        </authorList>
    </citation>
    <scope>NUCLEOTIDE SEQUENCE</scope>
    <source>
        <strain evidence="12">160909Yilan</strain>
    </source>
</reference>
<keyword evidence="11" id="KW-1133">Transmembrane helix</keyword>
<protein>
    <recommendedName>
        <fullName evidence="14">Cytochrome P450</fullName>
    </recommendedName>
</protein>
<gene>
    <name evidence="12" type="ORF">MSAN_01792400</name>
</gene>
<dbReference type="AlphaFoldDB" id="A0A8H7CS82"/>
<dbReference type="GO" id="GO:0020037">
    <property type="term" value="F:heme binding"/>
    <property type="evidence" value="ECO:0007669"/>
    <property type="project" value="InterPro"/>
</dbReference>
<keyword evidence="5 9" id="KW-0479">Metal-binding</keyword>
<evidence type="ECO:0000256" key="1">
    <source>
        <dbReference type="ARBA" id="ARBA00001971"/>
    </source>
</evidence>
<evidence type="ECO:0008006" key="14">
    <source>
        <dbReference type="Google" id="ProtNLM"/>
    </source>
</evidence>
<accession>A0A8H7CS82</accession>
<dbReference type="PRINTS" id="PR00385">
    <property type="entry name" value="P450"/>
</dbReference>
<evidence type="ECO:0000256" key="5">
    <source>
        <dbReference type="ARBA" id="ARBA00022723"/>
    </source>
</evidence>
<keyword evidence="11" id="KW-0472">Membrane</keyword>
<keyword evidence="13" id="KW-1185">Reference proteome</keyword>
<dbReference type="InterPro" id="IPR036396">
    <property type="entry name" value="Cyt_P450_sf"/>
</dbReference>
<evidence type="ECO:0000256" key="9">
    <source>
        <dbReference type="PIRSR" id="PIRSR602401-1"/>
    </source>
</evidence>
<dbReference type="Pfam" id="PF00067">
    <property type="entry name" value="p450"/>
    <property type="match status" value="1"/>
</dbReference>
<evidence type="ECO:0000256" key="10">
    <source>
        <dbReference type="RuleBase" id="RU000461"/>
    </source>
</evidence>
<dbReference type="InterPro" id="IPR002401">
    <property type="entry name" value="Cyt_P450_E_grp-I"/>
</dbReference>
<keyword evidence="7 9" id="KW-0408">Iron</keyword>
<evidence type="ECO:0000313" key="12">
    <source>
        <dbReference type="EMBL" id="KAF7348384.1"/>
    </source>
</evidence>
<dbReference type="GO" id="GO:0005506">
    <property type="term" value="F:iron ion binding"/>
    <property type="evidence" value="ECO:0007669"/>
    <property type="project" value="InterPro"/>
</dbReference>
<dbReference type="InterPro" id="IPR017972">
    <property type="entry name" value="Cyt_P450_CS"/>
</dbReference>
<evidence type="ECO:0000256" key="7">
    <source>
        <dbReference type="ARBA" id="ARBA00023004"/>
    </source>
</evidence>